<reference evidence="1" key="1">
    <citation type="submission" date="2013-08" db="EMBL/GenBank/DDBJ databases">
        <authorList>
            <person name="Mendez C."/>
            <person name="Richter M."/>
            <person name="Ferrer M."/>
            <person name="Sanchez J."/>
        </authorList>
    </citation>
    <scope>NUCLEOTIDE SEQUENCE</scope>
</reference>
<feature type="non-terminal residue" evidence="1">
    <location>
        <position position="55"/>
    </location>
</feature>
<evidence type="ECO:0000313" key="1">
    <source>
        <dbReference type="EMBL" id="EQD69863.1"/>
    </source>
</evidence>
<sequence length="55" mass="6423">MHPEVEVEVLDMTQIEESRYQTALFAAIDRFKPDLLAYSWRDVQIFAPHEGDNSL</sequence>
<proteinExistence type="predicted"/>
<dbReference type="AlphaFoldDB" id="T1BMP5"/>
<gene>
    <name evidence="1" type="ORF">B1B_05299</name>
</gene>
<dbReference type="EMBL" id="AUZY01003350">
    <property type="protein sequence ID" value="EQD69863.1"/>
    <property type="molecule type" value="Genomic_DNA"/>
</dbReference>
<protein>
    <submittedName>
        <fullName evidence="1">Radical SAM family protein</fullName>
    </submittedName>
</protein>
<reference evidence="1" key="2">
    <citation type="journal article" date="2014" name="ISME J.">
        <title>Microbial stratification in low pH oxic and suboxic macroscopic growths along an acid mine drainage.</title>
        <authorList>
            <person name="Mendez-Garcia C."/>
            <person name="Mesa V."/>
            <person name="Sprenger R.R."/>
            <person name="Richter M."/>
            <person name="Diez M.S."/>
            <person name="Solano J."/>
            <person name="Bargiela R."/>
            <person name="Golyshina O.V."/>
            <person name="Manteca A."/>
            <person name="Ramos J.L."/>
            <person name="Gallego J.R."/>
            <person name="Llorente I."/>
            <person name="Martins Dos Santos V.A."/>
            <person name="Jensen O.N."/>
            <person name="Pelaez A.I."/>
            <person name="Sanchez J."/>
            <person name="Ferrer M."/>
        </authorList>
    </citation>
    <scope>NUCLEOTIDE SEQUENCE</scope>
</reference>
<accession>T1BMP5</accession>
<comment type="caution">
    <text evidence="1">The sequence shown here is derived from an EMBL/GenBank/DDBJ whole genome shotgun (WGS) entry which is preliminary data.</text>
</comment>
<organism evidence="1">
    <name type="scientific">mine drainage metagenome</name>
    <dbReference type="NCBI Taxonomy" id="410659"/>
    <lineage>
        <taxon>unclassified sequences</taxon>
        <taxon>metagenomes</taxon>
        <taxon>ecological metagenomes</taxon>
    </lineage>
</organism>
<name>T1BMP5_9ZZZZ</name>